<comment type="caution">
    <text evidence="2">The sequence shown here is derived from an EMBL/GenBank/DDBJ whole genome shotgun (WGS) entry which is preliminary data.</text>
</comment>
<keyword evidence="3" id="KW-1185">Reference proteome</keyword>
<reference evidence="2" key="1">
    <citation type="submission" date="2023-08" db="EMBL/GenBank/DDBJ databases">
        <authorList>
            <person name="Audoor S."/>
            <person name="Bilcke G."/>
        </authorList>
    </citation>
    <scope>NUCLEOTIDE SEQUENCE</scope>
</reference>
<accession>A0AAD2CIV0</accession>
<feature type="region of interest" description="Disordered" evidence="1">
    <location>
        <begin position="69"/>
        <end position="88"/>
    </location>
</feature>
<feature type="region of interest" description="Disordered" evidence="1">
    <location>
        <begin position="18"/>
        <end position="48"/>
    </location>
</feature>
<sequence length="334" mass="38650">MVFKKFWKKIKRSRSKQNLFEQEQREANANTADGIHSDDDVTLTTNDRENSGNIVFELDYLEKDALPEFDDIPEDDYSTDSEDEAEKKDDLEYQMLAQKYSTKEDQDVAVFIAVADRMTMSSMLHILQGHVRSCNMDVQKFAELAKTQDHGLTSQLKSNAVSFAKPRPKKCRFAEVTDGQVRANVKEVECLKTMKGLWWKPTEMRTIQEELVETVLFFRRYRHDYIESVEVIAQKSDVLPEEVVEKHLKNLTKDNYTRGLEAHIVKLLSQNRKTTVHAVMKKQKKLTKESKNDPETLNLLREQSLESSQLSTRFAEKMGQCDEIIALKASLSAW</sequence>
<feature type="compositionally biased region" description="Acidic residues" evidence="1">
    <location>
        <begin position="69"/>
        <end position="84"/>
    </location>
</feature>
<protein>
    <submittedName>
        <fullName evidence="2">Uncharacterized protein</fullName>
    </submittedName>
</protein>
<evidence type="ECO:0000313" key="3">
    <source>
        <dbReference type="Proteomes" id="UP001295423"/>
    </source>
</evidence>
<name>A0AAD2CIV0_9STRA</name>
<gene>
    <name evidence="2" type="ORF">CYCCA115_LOCUS3048</name>
</gene>
<dbReference type="Proteomes" id="UP001295423">
    <property type="component" value="Unassembled WGS sequence"/>
</dbReference>
<dbReference type="AlphaFoldDB" id="A0AAD2CIV0"/>
<proteinExistence type="predicted"/>
<evidence type="ECO:0000313" key="2">
    <source>
        <dbReference type="EMBL" id="CAJ1932858.1"/>
    </source>
</evidence>
<organism evidence="2 3">
    <name type="scientific">Cylindrotheca closterium</name>
    <dbReference type="NCBI Taxonomy" id="2856"/>
    <lineage>
        <taxon>Eukaryota</taxon>
        <taxon>Sar</taxon>
        <taxon>Stramenopiles</taxon>
        <taxon>Ochrophyta</taxon>
        <taxon>Bacillariophyta</taxon>
        <taxon>Bacillariophyceae</taxon>
        <taxon>Bacillariophycidae</taxon>
        <taxon>Bacillariales</taxon>
        <taxon>Bacillariaceae</taxon>
        <taxon>Cylindrotheca</taxon>
    </lineage>
</organism>
<dbReference type="EMBL" id="CAKOGP040000224">
    <property type="protein sequence ID" value="CAJ1932858.1"/>
    <property type="molecule type" value="Genomic_DNA"/>
</dbReference>
<feature type="compositionally biased region" description="Polar residues" evidence="1">
    <location>
        <begin position="18"/>
        <end position="31"/>
    </location>
</feature>
<evidence type="ECO:0000256" key="1">
    <source>
        <dbReference type="SAM" id="MobiDB-lite"/>
    </source>
</evidence>